<protein>
    <submittedName>
        <fullName evidence="2">Uncharacterized protein</fullName>
    </submittedName>
</protein>
<feature type="compositionally biased region" description="Basic and acidic residues" evidence="1">
    <location>
        <begin position="12"/>
        <end position="21"/>
    </location>
</feature>
<evidence type="ECO:0000313" key="3">
    <source>
        <dbReference type="Proteomes" id="UP001597145"/>
    </source>
</evidence>
<proteinExistence type="predicted"/>
<keyword evidence="3" id="KW-1185">Reference proteome</keyword>
<comment type="caution">
    <text evidence="2">The sequence shown here is derived from an EMBL/GenBank/DDBJ whole genome shotgun (WGS) entry which is preliminary data.</text>
</comment>
<accession>A0ABW4FNQ2</accession>
<dbReference type="EMBL" id="JBHUCP010000017">
    <property type="protein sequence ID" value="MFD1532248.1"/>
    <property type="molecule type" value="Genomic_DNA"/>
</dbReference>
<gene>
    <name evidence="2" type="ORF">ACFSCY_22720</name>
</gene>
<evidence type="ECO:0000256" key="1">
    <source>
        <dbReference type="SAM" id="MobiDB-lite"/>
    </source>
</evidence>
<reference evidence="3" key="1">
    <citation type="journal article" date="2019" name="Int. J. Syst. Evol. Microbiol.">
        <title>The Global Catalogue of Microorganisms (GCM) 10K type strain sequencing project: providing services to taxonomists for standard genome sequencing and annotation.</title>
        <authorList>
            <consortium name="The Broad Institute Genomics Platform"/>
            <consortium name="The Broad Institute Genome Sequencing Center for Infectious Disease"/>
            <person name="Wu L."/>
            <person name="Ma J."/>
        </authorList>
    </citation>
    <scope>NUCLEOTIDE SEQUENCE [LARGE SCALE GENOMIC DNA]</scope>
    <source>
        <strain evidence="3">JCM 12165</strain>
    </source>
</reference>
<evidence type="ECO:0000313" key="2">
    <source>
        <dbReference type="EMBL" id="MFD1532248.1"/>
    </source>
</evidence>
<sequence>MRRGNQIAVQFHGRDPEQADAESPAHAHLLEPRTKNALVAHVGAGGADLDDLAVRAAELRR</sequence>
<dbReference type="RefSeq" id="WP_343981050.1">
    <property type="nucleotide sequence ID" value="NZ_BAAAJG010000012.1"/>
</dbReference>
<organism evidence="2 3">
    <name type="scientific">Pseudonocardia aurantiaca</name>
    <dbReference type="NCBI Taxonomy" id="75290"/>
    <lineage>
        <taxon>Bacteria</taxon>
        <taxon>Bacillati</taxon>
        <taxon>Actinomycetota</taxon>
        <taxon>Actinomycetes</taxon>
        <taxon>Pseudonocardiales</taxon>
        <taxon>Pseudonocardiaceae</taxon>
        <taxon>Pseudonocardia</taxon>
    </lineage>
</organism>
<dbReference type="Proteomes" id="UP001597145">
    <property type="component" value="Unassembled WGS sequence"/>
</dbReference>
<name>A0ABW4FNQ2_9PSEU</name>
<feature type="region of interest" description="Disordered" evidence="1">
    <location>
        <begin position="1"/>
        <end position="21"/>
    </location>
</feature>